<reference evidence="1 2" key="1">
    <citation type="submission" date="2019-10" db="EMBL/GenBank/DDBJ databases">
        <title>Genome sequence of Azospirillum melinis.</title>
        <authorList>
            <person name="Ambrosini A."/>
            <person name="Sant'Anna F.H."/>
            <person name="Cassan F.D."/>
            <person name="Souza E.M."/>
            <person name="Passaglia L.M.P."/>
        </authorList>
    </citation>
    <scope>NUCLEOTIDE SEQUENCE [LARGE SCALE GENOMIC DNA]</scope>
    <source>
        <strain evidence="1 2">TMCY0552</strain>
    </source>
</reference>
<organism evidence="1 2">
    <name type="scientific">Azospirillum melinis</name>
    <dbReference type="NCBI Taxonomy" id="328839"/>
    <lineage>
        <taxon>Bacteria</taxon>
        <taxon>Pseudomonadati</taxon>
        <taxon>Pseudomonadota</taxon>
        <taxon>Alphaproteobacteria</taxon>
        <taxon>Rhodospirillales</taxon>
        <taxon>Azospirillaceae</taxon>
        <taxon>Azospirillum</taxon>
    </lineage>
</organism>
<accession>A0ABX2KFB3</accession>
<protein>
    <recommendedName>
        <fullName evidence="3">Glycosyltransferase family 9 protein</fullName>
    </recommendedName>
</protein>
<dbReference type="SUPFAM" id="SSF53756">
    <property type="entry name" value="UDP-Glycosyltransferase/glycogen phosphorylase"/>
    <property type="match status" value="1"/>
</dbReference>
<evidence type="ECO:0000313" key="2">
    <source>
        <dbReference type="Proteomes" id="UP000605086"/>
    </source>
</evidence>
<evidence type="ECO:0008006" key="3">
    <source>
        <dbReference type="Google" id="ProtNLM"/>
    </source>
</evidence>
<comment type="caution">
    <text evidence="1">The sequence shown here is derived from an EMBL/GenBank/DDBJ whole genome shotgun (WGS) entry which is preliminary data.</text>
</comment>
<proteinExistence type="predicted"/>
<dbReference type="RefSeq" id="WP_174472466.1">
    <property type="nucleotide sequence ID" value="NZ_JAGINN010000009.1"/>
</dbReference>
<evidence type="ECO:0000313" key="1">
    <source>
        <dbReference type="EMBL" id="NUB01393.1"/>
    </source>
</evidence>
<dbReference type="Gene3D" id="3.40.50.2000">
    <property type="entry name" value="Glycogen Phosphorylase B"/>
    <property type="match status" value="1"/>
</dbReference>
<gene>
    <name evidence="1" type="ORF">GBZ48_19215</name>
</gene>
<name>A0ABX2KFB3_9PROT</name>
<dbReference type="Proteomes" id="UP000605086">
    <property type="component" value="Unassembled WGS sequence"/>
</dbReference>
<dbReference type="EMBL" id="WHOS01000025">
    <property type="protein sequence ID" value="NUB01393.1"/>
    <property type="molecule type" value="Genomic_DNA"/>
</dbReference>
<sequence length="386" mass="43450">MTERILLGQLGSNGDCLYATAVARQIKLDHPKAHLTWGIADLTRDSVRHLPYVDEWWEFPVRDFAEMEHAWHRFEREAWARHGAGEFTRLVMTQIWPGNMRHFDGTVRPSLYRGYPSRITDPAIAHIHLTDEEREEVNAWVADMVAPRGSRVCLVECFAKSGQSFMTPALAQSVAERVTAAVPDCVVILSTHLPIANDNPRILWGGHLSIRQTAHLTNYIDLFMGCGSGLTVAATSSAAKIGIPLIQVLESSASVFGSFRHDFDYWGCSSDNFLETTSSDANILSRIIVTTLYDGLVAAKAAFDQPQSLQFSWYRHLITEILLRRSRFVEAAQSWLLTIDRYGPMAELRDFAISEILPHLAKDPLSDCAHRQAQLLRFHNLCGYQS</sequence>
<keyword evidence="2" id="KW-1185">Reference proteome</keyword>